<dbReference type="AlphaFoldDB" id="A0AAD5HG80"/>
<dbReference type="PANTHER" id="PTHR45904:SF2">
    <property type="entry name" value="TRNA (URACIL-5-)-METHYLTRANSFERASE HOMOLOG A"/>
    <property type="match status" value="1"/>
</dbReference>
<dbReference type="Gene3D" id="3.40.50.150">
    <property type="entry name" value="Vaccinia Virus protein VP39"/>
    <property type="match status" value="1"/>
</dbReference>
<dbReference type="EMBL" id="MU620905">
    <property type="protein sequence ID" value="KAI8581476.1"/>
    <property type="molecule type" value="Genomic_DNA"/>
</dbReference>
<sequence length="507" mass="57410">MKNFFTNLGFSKFSKAPNQTYAFLSFPTEEEALAAQKVVEGMMYRNKHKIETSISKEKERVMQPRPAKDVNDTRTPTEKLLDQVTPLHKLSYEEQLKKKHDVNVGYMSSIKRKLKNLKGLSREGRDEISWVYEKTPQQLPCELMEPIASPEVNGYRTKCEFSIGTNLNDERSVGFLLGMYKDGQTRVQSPAELSNIPDIAKKIANGMEQYIRQSEYPPYDRVSHEGVWRSLLVRSPKTGEVMVMVQLQEKDMTPEQLESEKKKIVEYWAEFEKSENIPIKTLLIQTWSGSFNGIVNDDKATTDIMTGDGFVHEEILGCRFRISYNSFFQINTPATELLYKTCADWCNIDESKKSVLLDLCCGTGTIGITMAKSVNKVIGVDIVPEAIVDARANAERNGITNVEYYASKVEDKLDVFNAKDDEELVAILDPPRAGVHKSVISAVRKSKLKRLIYVSCDAKLAQDNFLALCRPSSNAYPGNPFKPSRAVSVDLFPHTDSCELIIEFSRE</sequence>
<dbReference type="PANTHER" id="PTHR45904">
    <property type="entry name" value="TRNA (URACIL-5-)-METHYLTRANSFERASE"/>
    <property type="match status" value="1"/>
</dbReference>
<feature type="binding site" evidence="4">
    <location>
        <position position="381"/>
    </location>
    <ligand>
        <name>S-adenosyl-L-methionine</name>
        <dbReference type="ChEBI" id="CHEBI:59789"/>
    </ligand>
</feature>
<name>A0AAD5HG80_UMBRA</name>
<reference evidence="5" key="1">
    <citation type="submission" date="2021-06" db="EMBL/GenBank/DDBJ databases">
        <authorList>
            <consortium name="DOE Joint Genome Institute"/>
            <person name="Mondo S.J."/>
            <person name="Amses K.R."/>
            <person name="Simmons D.R."/>
            <person name="Longcore J.E."/>
            <person name="Seto K."/>
            <person name="Alves G.H."/>
            <person name="Bonds A.E."/>
            <person name="Quandt C.A."/>
            <person name="Davis W.J."/>
            <person name="Chang Y."/>
            <person name="Letcher P.M."/>
            <person name="Powell M.J."/>
            <person name="Kuo A."/>
            <person name="Labutti K."/>
            <person name="Pangilinan J."/>
            <person name="Andreopoulos W."/>
            <person name="Tritt A."/>
            <person name="Riley R."/>
            <person name="Hundley H."/>
            <person name="Johnson J."/>
            <person name="Lipzen A."/>
            <person name="Barry K."/>
            <person name="Berbee M.L."/>
            <person name="Buchler N.E."/>
            <person name="Grigoriev I.V."/>
            <person name="Spatafora J.W."/>
            <person name="Stajich J.E."/>
            <person name="James T.Y."/>
        </authorList>
    </citation>
    <scope>NUCLEOTIDE SEQUENCE</scope>
    <source>
        <strain evidence="5">AG</strain>
    </source>
</reference>
<evidence type="ECO:0000313" key="6">
    <source>
        <dbReference type="Proteomes" id="UP001206595"/>
    </source>
</evidence>
<dbReference type="Pfam" id="PF05958">
    <property type="entry name" value="tRNA_U5-meth_tr"/>
    <property type="match status" value="1"/>
</dbReference>
<gene>
    <name evidence="5" type="ORF">K450DRAFT_231479</name>
</gene>
<dbReference type="SUPFAM" id="SSF53335">
    <property type="entry name" value="S-adenosyl-L-methionine-dependent methyltransferases"/>
    <property type="match status" value="1"/>
</dbReference>
<evidence type="ECO:0000256" key="3">
    <source>
        <dbReference type="ARBA" id="ARBA00022691"/>
    </source>
</evidence>
<proteinExistence type="inferred from homology"/>
<evidence type="ECO:0000256" key="2">
    <source>
        <dbReference type="ARBA" id="ARBA00022679"/>
    </source>
</evidence>
<comment type="caution">
    <text evidence="4">Lacks conserved residue(s) required for the propagation of feature annotation.</text>
</comment>
<reference evidence="5" key="2">
    <citation type="journal article" date="2022" name="Proc. Natl. Acad. Sci. U.S.A.">
        <title>Diploid-dominant life cycles characterize the early evolution of Fungi.</title>
        <authorList>
            <person name="Amses K.R."/>
            <person name="Simmons D.R."/>
            <person name="Longcore J.E."/>
            <person name="Mondo S.J."/>
            <person name="Seto K."/>
            <person name="Jeronimo G.H."/>
            <person name="Bonds A.E."/>
            <person name="Quandt C.A."/>
            <person name="Davis W.J."/>
            <person name="Chang Y."/>
            <person name="Federici B.A."/>
            <person name="Kuo A."/>
            <person name="LaButti K."/>
            <person name="Pangilinan J."/>
            <person name="Andreopoulos W."/>
            <person name="Tritt A."/>
            <person name="Riley R."/>
            <person name="Hundley H."/>
            <person name="Johnson J."/>
            <person name="Lipzen A."/>
            <person name="Barry K."/>
            <person name="Lang B.F."/>
            <person name="Cuomo C.A."/>
            <person name="Buchler N.E."/>
            <person name="Grigoriev I.V."/>
            <person name="Spatafora J.W."/>
            <person name="Stajich J.E."/>
            <person name="James T.Y."/>
        </authorList>
    </citation>
    <scope>NUCLEOTIDE SEQUENCE</scope>
    <source>
        <strain evidence="5">AG</strain>
    </source>
</reference>
<feature type="binding site" evidence="4">
    <location>
        <position position="329"/>
    </location>
    <ligand>
        <name>S-adenosyl-L-methionine</name>
        <dbReference type="ChEBI" id="CHEBI:59789"/>
    </ligand>
</feature>
<dbReference type="GO" id="GO:0006396">
    <property type="term" value="P:RNA processing"/>
    <property type="evidence" value="ECO:0007669"/>
    <property type="project" value="InterPro"/>
</dbReference>
<keyword evidence="1 4" id="KW-0489">Methyltransferase</keyword>
<dbReference type="Proteomes" id="UP001206595">
    <property type="component" value="Unassembled WGS sequence"/>
</dbReference>
<dbReference type="Gene3D" id="2.40.50.1070">
    <property type="match status" value="1"/>
</dbReference>
<evidence type="ECO:0000256" key="4">
    <source>
        <dbReference type="PROSITE-ProRule" id="PRU01024"/>
    </source>
</evidence>
<keyword evidence="6" id="KW-1185">Reference proteome</keyword>
<comment type="similarity">
    <text evidence="4">Belongs to the class I-like SAM-binding methyltransferase superfamily. RNA M5U methyltransferase family.</text>
</comment>
<feature type="binding site" evidence="4">
    <location>
        <position position="429"/>
    </location>
    <ligand>
        <name>S-adenosyl-L-methionine</name>
        <dbReference type="ChEBI" id="CHEBI:59789"/>
    </ligand>
</feature>
<dbReference type="InterPro" id="IPR045850">
    <property type="entry name" value="TRM2_met"/>
</dbReference>
<dbReference type="GO" id="GO:0032259">
    <property type="term" value="P:methylation"/>
    <property type="evidence" value="ECO:0007669"/>
    <property type="project" value="UniProtKB-KW"/>
</dbReference>
<keyword evidence="2 4" id="KW-0808">Transferase</keyword>
<dbReference type="PROSITE" id="PS51687">
    <property type="entry name" value="SAM_MT_RNA_M5U"/>
    <property type="match status" value="1"/>
</dbReference>
<dbReference type="GO" id="GO:0003723">
    <property type="term" value="F:RNA binding"/>
    <property type="evidence" value="ECO:0007669"/>
    <property type="project" value="TreeGrafter"/>
</dbReference>
<evidence type="ECO:0000313" key="5">
    <source>
        <dbReference type="EMBL" id="KAI8581476.1"/>
    </source>
</evidence>
<protein>
    <submittedName>
        <fullName evidence="5">Uncharacterized protein</fullName>
    </submittedName>
</protein>
<comment type="caution">
    <text evidence="5">The sequence shown here is derived from an EMBL/GenBank/DDBJ whole genome shotgun (WGS) entry which is preliminary data.</text>
</comment>
<dbReference type="GO" id="GO:0008173">
    <property type="term" value="F:RNA methyltransferase activity"/>
    <property type="evidence" value="ECO:0007669"/>
    <property type="project" value="InterPro"/>
</dbReference>
<dbReference type="RefSeq" id="XP_051446480.1">
    <property type="nucleotide sequence ID" value="XM_051587436.1"/>
</dbReference>
<organism evidence="5 6">
    <name type="scientific">Umbelopsis ramanniana AG</name>
    <dbReference type="NCBI Taxonomy" id="1314678"/>
    <lineage>
        <taxon>Eukaryota</taxon>
        <taxon>Fungi</taxon>
        <taxon>Fungi incertae sedis</taxon>
        <taxon>Mucoromycota</taxon>
        <taxon>Mucoromycotina</taxon>
        <taxon>Umbelopsidomycetes</taxon>
        <taxon>Umbelopsidales</taxon>
        <taxon>Umbelopsidaceae</taxon>
        <taxon>Umbelopsis</taxon>
    </lineage>
</organism>
<accession>A0AAD5HG80</accession>
<dbReference type="InterPro" id="IPR010280">
    <property type="entry name" value="U5_MeTrfase_fam"/>
</dbReference>
<evidence type="ECO:0000256" key="1">
    <source>
        <dbReference type="ARBA" id="ARBA00022603"/>
    </source>
</evidence>
<dbReference type="CDD" id="cd02440">
    <property type="entry name" value="AdoMet_MTases"/>
    <property type="match status" value="1"/>
</dbReference>
<feature type="active site" description="Nucleophile" evidence="4">
    <location>
        <position position="456"/>
    </location>
</feature>
<dbReference type="GeneID" id="75912781"/>
<dbReference type="InterPro" id="IPR029063">
    <property type="entry name" value="SAM-dependent_MTases_sf"/>
</dbReference>
<keyword evidence="3 4" id="KW-0949">S-adenosyl-L-methionine</keyword>